<reference evidence="1 2" key="1">
    <citation type="submission" date="2018-08" db="EMBL/GenBank/DDBJ databases">
        <title>Meiothermus luteus KCTC 52599 genome sequencing project.</title>
        <authorList>
            <person name="Da Costa M.S."/>
            <person name="Albuquerque L."/>
            <person name="Raposo P."/>
            <person name="Froufe H.J.C."/>
            <person name="Barroso C.S."/>
            <person name="Egas C."/>
        </authorList>
    </citation>
    <scope>NUCLEOTIDE SEQUENCE [LARGE SCALE GENOMIC DNA]</scope>
    <source>
        <strain evidence="1 2">KCTC 52599</strain>
    </source>
</reference>
<keyword evidence="2" id="KW-1185">Reference proteome</keyword>
<evidence type="ECO:0000313" key="2">
    <source>
        <dbReference type="Proteomes" id="UP000265800"/>
    </source>
</evidence>
<proteinExistence type="predicted"/>
<dbReference type="AlphaFoldDB" id="A0A399ELN4"/>
<name>A0A399ELN4_9DEIN</name>
<sequence>MEAKGIAFLKGRVAAGNLELKAVEGLDLELTAGNLEGSLLLREGQHRLRVSMGNAELFLLSGSSLRLNANVSLGHQEIRGLHPEDGSAGLLGEGRARLEVWVRMGNLGVQAEGR</sequence>
<dbReference type="Proteomes" id="UP000265800">
    <property type="component" value="Unassembled WGS sequence"/>
</dbReference>
<dbReference type="EMBL" id="QWKZ01000063">
    <property type="protein sequence ID" value="RIH84320.1"/>
    <property type="molecule type" value="Genomic_DNA"/>
</dbReference>
<gene>
    <name evidence="1" type="ORF">Mlute_01931</name>
</gene>
<protein>
    <recommendedName>
        <fullName evidence="3">Adhesin domain-containing protein</fullName>
    </recommendedName>
</protein>
<comment type="caution">
    <text evidence="1">The sequence shown here is derived from an EMBL/GenBank/DDBJ whole genome shotgun (WGS) entry which is preliminary data.</text>
</comment>
<accession>A0A399ELN4</accession>
<organism evidence="1 2">
    <name type="scientific">Meiothermus luteus</name>
    <dbReference type="NCBI Taxonomy" id="2026184"/>
    <lineage>
        <taxon>Bacteria</taxon>
        <taxon>Thermotogati</taxon>
        <taxon>Deinococcota</taxon>
        <taxon>Deinococci</taxon>
        <taxon>Thermales</taxon>
        <taxon>Thermaceae</taxon>
        <taxon>Meiothermus</taxon>
    </lineage>
</organism>
<evidence type="ECO:0000313" key="1">
    <source>
        <dbReference type="EMBL" id="RIH84320.1"/>
    </source>
</evidence>
<evidence type="ECO:0008006" key="3">
    <source>
        <dbReference type="Google" id="ProtNLM"/>
    </source>
</evidence>